<dbReference type="AlphaFoldDB" id="Q3APE4"/>
<dbReference type="eggNOG" id="ENOG5034CCJ">
    <property type="taxonomic scope" value="Bacteria"/>
</dbReference>
<gene>
    <name evidence="1" type="ordered locus">Cag_1881</name>
</gene>
<sequence length="135" mass="14968">MNIINSLIEKLKGAEIKMAHEKGAFDLFALFMLDVIPEQWDVVAAASWITDENYDASLRYIINCIQPLLSSKELFSISGVVLIDQYNPGLDAVLEAIHVEHGLVEVRDTTFFGLDIKHGFVITSCTRHGCTAKSA</sequence>
<reference evidence="1" key="1">
    <citation type="submission" date="2005-08" db="EMBL/GenBank/DDBJ databases">
        <title>Complete sequence of Chlorobium chlorochromatii CaD3.</title>
        <authorList>
            <person name="Copeland A."/>
            <person name="Lucas S."/>
            <person name="Lapidus A."/>
            <person name="Barry K."/>
            <person name="Detter J.C."/>
            <person name="Glavina T."/>
            <person name="Hammon N."/>
            <person name="Israni S."/>
            <person name="Pitluck S."/>
            <person name="Bryant D."/>
            <person name="Schmutz J."/>
            <person name="Larimer F."/>
            <person name="Land M."/>
            <person name="Kyrpides N."/>
            <person name="Ivanova N."/>
            <person name="Richardson P."/>
        </authorList>
    </citation>
    <scope>NUCLEOTIDE SEQUENCE [LARGE SCALE GENOMIC DNA]</scope>
    <source>
        <strain evidence="1">CaD3</strain>
    </source>
</reference>
<dbReference type="KEGG" id="cch:Cag_1881"/>
<dbReference type="HOGENOM" id="CLU_1882042_0_0_10"/>
<evidence type="ECO:0000313" key="1">
    <source>
        <dbReference type="EMBL" id="ABB29131.1"/>
    </source>
</evidence>
<dbReference type="EMBL" id="CP000108">
    <property type="protein sequence ID" value="ABB29131.1"/>
    <property type="molecule type" value="Genomic_DNA"/>
</dbReference>
<proteinExistence type="predicted"/>
<accession>Q3APE4</accession>
<name>Q3APE4_CHLCH</name>
<protein>
    <submittedName>
        <fullName evidence="1">Uncharacterized protein</fullName>
    </submittedName>
</protein>
<organism evidence="1">
    <name type="scientific">Chlorobium chlorochromatii (strain CaD3)</name>
    <dbReference type="NCBI Taxonomy" id="340177"/>
    <lineage>
        <taxon>Bacteria</taxon>
        <taxon>Pseudomonadati</taxon>
        <taxon>Chlorobiota</taxon>
        <taxon>Chlorobiia</taxon>
        <taxon>Chlorobiales</taxon>
        <taxon>Chlorobiaceae</taxon>
        <taxon>Chlorobium/Pelodictyon group</taxon>
        <taxon>Chlorobium</taxon>
    </lineage>
</organism>
<dbReference type="STRING" id="340177.Cag_1881"/>